<feature type="domain" description="Histidine kinase" evidence="14">
    <location>
        <begin position="1019"/>
        <end position="1248"/>
    </location>
</feature>
<evidence type="ECO:0000256" key="11">
    <source>
        <dbReference type="ARBA" id="ARBA00023136"/>
    </source>
</evidence>
<dbReference type="GO" id="GO:0005886">
    <property type="term" value="C:plasma membrane"/>
    <property type="evidence" value="ECO:0007669"/>
    <property type="project" value="UniProtKB-SubCell"/>
</dbReference>
<dbReference type="Proteomes" id="UP000317371">
    <property type="component" value="Unassembled WGS sequence"/>
</dbReference>
<gene>
    <name evidence="18" type="ORF">FKZ61_18605</name>
</gene>
<dbReference type="SUPFAM" id="SSF47384">
    <property type="entry name" value="Homodimeric domain of signal transducing histidine kinase"/>
    <property type="match status" value="1"/>
</dbReference>
<comment type="catalytic activity">
    <reaction evidence="1">
        <text>ATP + protein L-histidine = ADP + protein N-phospho-L-histidine.</text>
        <dbReference type="EC" id="2.7.13.3"/>
    </reaction>
</comment>
<feature type="domain" description="PAS" evidence="16">
    <location>
        <begin position="197"/>
        <end position="268"/>
    </location>
</feature>
<evidence type="ECO:0000256" key="9">
    <source>
        <dbReference type="ARBA" id="ARBA00022989"/>
    </source>
</evidence>
<dbReference type="SMART" id="SM00388">
    <property type="entry name" value="HisKA"/>
    <property type="match status" value="1"/>
</dbReference>
<dbReference type="NCBIfam" id="TIGR00229">
    <property type="entry name" value="sensory_box"/>
    <property type="match status" value="3"/>
</dbReference>
<keyword evidence="9 13" id="KW-1133">Transmembrane helix</keyword>
<dbReference type="Gene3D" id="3.30.565.10">
    <property type="entry name" value="Histidine kinase-like ATPase, C-terminal domain"/>
    <property type="match status" value="1"/>
</dbReference>
<dbReference type="Pfam" id="PF13185">
    <property type="entry name" value="GAF_2"/>
    <property type="match status" value="2"/>
</dbReference>
<dbReference type="InParanoid" id="A0A540VBF8"/>
<feature type="transmembrane region" description="Helical" evidence="13">
    <location>
        <begin position="35"/>
        <end position="54"/>
    </location>
</feature>
<keyword evidence="6" id="KW-0808">Transferase</keyword>
<feature type="modified residue" description="4-aspartylphosphate" evidence="12">
    <location>
        <position position="1320"/>
    </location>
</feature>
<dbReference type="SUPFAM" id="SSF55874">
    <property type="entry name" value="ATPase domain of HSP90 chaperone/DNA topoisomerase II/histidine kinase"/>
    <property type="match status" value="1"/>
</dbReference>
<evidence type="ECO:0000256" key="7">
    <source>
        <dbReference type="ARBA" id="ARBA00022692"/>
    </source>
</evidence>
<dbReference type="OrthoDB" id="9815750at2"/>
<dbReference type="Pfam" id="PF00512">
    <property type="entry name" value="HisKA"/>
    <property type="match status" value="1"/>
</dbReference>
<evidence type="ECO:0000313" key="19">
    <source>
        <dbReference type="Proteomes" id="UP000317371"/>
    </source>
</evidence>
<dbReference type="InterPro" id="IPR011006">
    <property type="entry name" value="CheY-like_superfamily"/>
</dbReference>
<reference evidence="18 19" key="1">
    <citation type="submission" date="2019-06" db="EMBL/GenBank/DDBJ databases">
        <title>Genome sequence of Litorilinea aerophila BAA-2444.</title>
        <authorList>
            <person name="Maclea K.S."/>
            <person name="Maurais E.G."/>
            <person name="Iannazzi L.C."/>
        </authorList>
    </citation>
    <scope>NUCLEOTIDE SEQUENCE [LARGE SCALE GENOMIC DNA]</scope>
    <source>
        <strain evidence="18 19">ATCC BAA-2444</strain>
    </source>
</reference>
<evidence type="ECO:0000259" key="16">
    <source>
        <dbReference type="PROSITE" id="PS50112"/>
    </source>
</evidence>
<dbReference type="InterPro" id="IPR011620">
    <property type="entry name" value="Sig_transdc_His_kinase_LytS_TM"/>
</dbReference>
<dbReference type="SMART" id="SM00387">
    <property type="entry name" value="HATPase_c"/>
    <property type="match status" value="1"/>
</dbReference>
<dbReference type="InterPro" id="IPR000014">
    <property type="entry name" value="PAS"/>
</dbReference>
<dbReference type="SUPFAM" id="SSF55781">
    <property type="entry name" value="GAF domain-like"/>
    <property type="match status" value="2"/>
</dbReference>
<dbReference type="Pfam" id="PF07694">
    <property type="entry name" value="5TM-5TMR_LYT"/>
    <property type="match status" value="1"/>
</dbReference>
<feature type="domain" description="Response regulatory" evidence="15">
    <location>
        <begin position="1269"/>
        <end position="1385"/>
    </location>
</feature>
<dbReference type="SUPFAM" id="SSF52172">
    <property type="entry name" value="CheY-like"/>
    <property type="match status" value="1"/>
</dbReference>
<feature type="transmembrane region" description="Helical" evidence="13">
    <location>
        <begin position="130"/>
        <end position="150"/>
    </location>
</feature>
<dbReference type="InterPro" id="IPR052162">
    <property type="entry name" value="Sensor_kinase/Photoreceptor"/>
</dbReference>
<dbReference type="GO" id="GO:0071555">
    <property type="term" value="P:cell wall organization"/>
    <property type="evidence" value="ECO:0007669"/>
    <property type="project" value="InterPro"/>
</dbReference>
<dbReference type="InterPro" id="IPR004358">
    <property type="entry name" value="Sig_transdc_His_kin-like_C"/>
</dbReference>
<dbReference type="RefSeq" id="WP_141611666.1">
    <property type="nucleotide sequence ID" value="NZ_VIGC02000028.1"/>
</dbReference>
<evidence type="ECO:0000256" key="2">
    <source>
        <dbReference type="ARBA" id="ARBA00004651"/>
    </source>
</evidence>
<evidence type="ECO:0000259" key="17">
    <source>
        <dbReference type="PROSITE" id="PS50113"/>
    </source>
</evidence>
<dbReference type="Pfam" id="PF02518">
    <property type="entry name" value="HATPase_c"/>
    <property type="match status" value="1"/>
</dbReference>
<feature type="domain" description="PAC" evidence="17">
    <location>
        <begin position="561"/>
        <end position="612"/>
    </location>
</feature>
<dbReference type="InterPro" id="IPR035965">
    <property type="entry name" value="PAS-like_dom_sf"/>
</dbReference>
<dbReference type="SMART" id="SM00448">
    <property type="entry name" value="REC"/>
    <property type="match status" value="1"/>
</dbReference>
<dbReference type="SMART" id="SM00086">
    <property type="entry name" value="PAC"/>
    <property type="match status" value="3"/>
</dbReference>
<feature type="transmembrane region" description="Helical" evidence="13">
    <location>
        <begin position="6"/>
        <end position="23"/>
    </location>
</feature>
<comment type="caution">
    <text evidence="18">The sequence shown here is derived from an EMBL/GenBank/DDBJ whole genome shotgun (WGS) entry which is preliminary data.</text>
</comment>
<dbReference type="PANTHER" id="PTHR43304:SF1">
    <property type="entry name" value="PAC DOMAIN-CONTAINING PROTEIN"/>
    <property type="match status" value="1"/>
</dbReference>
<keyword evidence="8" id="KW-0418">Kinase</keyword>
<dbReference type="InterPro" id="IPR003018">
    <property type="entry name" value="GAF"/>
</dbReference>
<accession>A0A540VBF8</accession>
<dbReference type="InterPro" id="IPR005467">
    <property type="entry name" value="His_kinase_dom"/>
</dbReference>
<evidence type="ECO:0000313" key="18">
    <source>
        <dbReference type="EMBL" id="TQE94099.1"/>
    </source>
</evidence>
<dbReference type="InterPro" id="IPR036097">
    <property type="entry name" value="HisK_dim/P_sf"/>
</dbReference>
<dbReference type="PROSITE" id="PS50109">
    <property type="entry name" value="HIS_KIN"/>
    <property type="match status" value="1"/>
</dbReference>
<feature type="domain" description="PAC" evidence="17">
    <location>
        <begin position="687"/>
        <end position="737"/>
    </location>
</feature>
<dbReference type="InterPro" id="IPR013656">
    <property type="entry name" value="PAS_4"/>
</dbReference>
<dbReference type="GO" id="GO:0000155">
    <property type="term" value="F:phosphorelay sensor kinase activity"/>
    <property type="evidence" value="ECO:0007669"/>
    <property type="project" value="InterPro"/>
</dbReference>
<evidence type="ECO:0000259" key="14">
    <source>
        <dbReference type="PROSITE" id="PS50109"/>
    </source>
</evidence>
<feature type="transmembrane region" description="Helical" evidence="13">
    <location>
        <begin position="66"/>
        <end position="90"/>
    </location>
</feature>
<dbReference type="InterPro" id="IPR001610">
    <property type="entry name" value="PAC"/>
</dbReference>
<evidence type="ECO:0000256" key="4">
    <source>
        <dbReference type="ARBA" id="ARBA00022475"/>
    </source>
</evidence>
<keyword evidence="5 12" id="KW-0597">Phosphoprotein</keyword>
<keyword evidence="7 13" id="KW-0812">Transmembrane</keyword>
<proteinExistence type="predicted"/>
<dbReference type="EC" id="2.7.13.3" evidence="3"/>
<dbReference type="Pfam" id="PF00072">
    <property type="entry name" value="Response_reg"/>
    <property type="match status" value="1"/>
</dbReference>
<evidence type="ECO:0000256" key="12">
    <source>
        <dbReference type="PROSITE-ProRule" id="PRU00169"/>
    </source>
</evidence>
<keyword evidence="11 13" id="KW-0472">Membrane</keyword>
<dbReference type="Gene3D" id="3.30.450.20">
    <property type="entry name" value="PAS domain"/>
    <property type="match status" value="4"/>
</dbReference>
<dbReference type="Pfam" id="PF08447">
    <property type="entry name" value="PAS_3"/>
    <property type="match status" value="1"/>
</dbReference>
<evidence type="ECO:0000259" key="15">
    <source>
        <dbReference type="PROSITE" id="PS50110"/>
    </source>
</evidence>
<dbReference type="SUPFAM" id="SSF55785">
    <property type="entry name" value="PYP-like sensor domain (PAS domain)"/>
    <property type="match status" value="4"/>
</dbReference>
<feature type="domain" description="PAC" evidence="17">
    <location>
        <begin position="270"/>
        <end position="322"/>
    </location>
</feature>
<evidence type="ECO:0000256" key="1">
    <source>
        <dbReference type="ARBA" id="ARBA00000085"/>
    </source>
</evidence>
<feature type="domain" description="PAS" evidence="16">
    <location>
        <begin position="633"/>
        <end position="683"/>
    </location>
</feature>
<keyword evidence="19" id="KW-1185">Reference proteome</keyword>
<dbReference type="InterPro" id="IPR029016">
    <property type="entry name" value="GAF-like_dom_sf"/>
</dbReference>
<feature type="transmembrane region" description="Helical" evidence="13">
    <location>
        <begin position="162"/>
        <end position="182"/>
    </location>
</feature>
<dbReference type="SMART" id="SM00065">
    <property type="entry name" value="GAF"/>
    <property type="match status" value="2"/>
</dbReference>
<evidence type="ECO:0000256" key="3">
    <source>
        <dbReference type="ARBA" id="ARBA00012438"/>
    </source>
</evidence>
<dbReference type="PROSITE" id="PS50113">
    <property type="entry name" value="PAC"/>
    <property type="match status" value="3"/>
</dbReference>
<dbReference type="Gene3D" id="1.10.287.130">
    <property type="match status" value="1"/>
</dbReference>
<dbReference type="InterPro" id="IPR036890">
    <property type="entry name" value="HATPase_C_sf"/>
</dbReference>
<dbReference type="InterPro" id="IPR003661">
    <property type="entry name" value="HisK_dim/P_dom"/>
</dbReference>
<protein>
    <recommendedName>
        <fullName evidence="3">histidine kinase</fullName>
        <ecNumber evidence="3">2.7.13.3</ecNumber>
    </recommendedName>
</protein>
<dbReference type="Gene3D" id="3.40.50.2300">
    <property type="match status" value="1"/>
</dbReference>
<feature type="transmembrane region" description="Helical" evidence="13">
    <location>
        <begin position="97"/>
        <end position="118"/>
    </location>
</feature>
<evidence type="ECO:0000256" key="13">
    <source>
        <dbReference type="SAM" id="Phobius"/>
    </source>
</evidence>
<evidence type="ECO:0000256" key="5">
    <source>
        <dbReference type="ARBA" id="ARBA00022553"/>
    </source>
</evidence>
<dbReference type="InterPro" id="IPR000700">
    <property type="entry name" value="PAS-assoc_C"/>
</dbReference>
<organism evidence="18 19">
    <name type="scientific">Litorilinea aerophila</name>
    <dbReference type="NCBI Taxonomy" id="1204385"/>
    <lineage>
        <taxon>Bacteria</taxon>
        <taxon>Bacillati</taxon>
        <taxon>Chloroflexota</taxon>
        <taxon>Caldilineae</taxon>
        <taxon>Caldilineales</taxon>
        <taxon>Caldilineaceae</taxon>
        <taxon>Litorilinea</taxon>
    </lineage>
</organism>
<evidence type="ECO:0000256" key="6">
    <source>
        <dbReference type="ARBA" id="ARBA00022679"/>
    </source>
</evidence>
<dbReference type="SMART" id="SM00091">
    <property type="entry name" value="PAS"/>
    <property type="match status" value="4"/>
</dbReference>
<feature type="domain" description="PAS" evidence="16">
    <location>
        <begin position="489"/>
        <end position="559"/>
    </location>
</feature>
<evidence type="ECO:0000256" key="10">
    <source>
        <dbReference type="ARBA" id="ARBA00023012"/>
    </source>
</evidence>
<keyword evidence="4" id="KW-1003">Cell membrane</keyword>
<dbReference type="Pfam" id="PF13426">
    <property type="entry name" value="PAS_9"/>
    <property type="match status" value="1"/>
</dbReference>
<name>A0A540VBF8_9CHLR</name>
<dbReference type="CDD" id="cd00130">
    <property type="entry name" value="PAS"/>
    <property type="match status" value="3"/>
</dbReference>
<dbReference type="PROSITE" id="PS50110">
    <property type="entry name" value="RESPONSE_REGULATORY"/>
    <property type="match status" value="1"/>
</dbReference>
<dbReference type="Pfam" id="PF08448">
    <property type="entry name" value="PAS_4"/>
    <property type="match status" value="1"/>
</dbReference>
<dbReference type="PANTHER" id="PTHR43304">
    <property type="entry name" value="PHYTOCHROME-LIKE PROTEIN CPH1"/>
    <property type="match status" value="1"/>
</dbReference>
<dbReference type="CDD" id="cd00082">
    <property type="entry name" value="HisKA"/>
    <property type="match status" value="1"/>
</dbReference>
<keyword evidence="10" id="KW-0902">Two-component regulatory system</keyword>
<dbReference type="Gene3D" id="3.30.450.40">
    <property type="match status" value="2"/>
</dbReference>
<dbReference type="EMBL" id="VIGC01000028">
    <property type="protein sequence ID" value="TQE94099.1"/>
    <property type="molecule type" value="Genomic_DNA"/>
</dbReference>
<dbReference type="PROSITE" id="PS50112">
    <property type="entry name" value="PAS"/>
    <property type="match status" value="3"/>
</dbReference>
<comment type="subcellular location">
    <subcellularLocation>
        <location evidence="2">Cell membrane</location>
        <topology evidence="2">Multi-pass membrane protein</topology>
    </subcellularLocation>
</comment>
<dbReference type="PRINTS" id="PR00344">
    <property type="entry name" value="BCTRLSENSOR"/>
</dbReference>
<dbReference type="InterPro" id="IPR001789">
    <property type="entry name" value="Sig_transdc_resp-reg_receiver"/>
</dbReference>
<dbReference type="InterPro" id="IPR013655">
    <property type="entry name" value="PAS_fold_3"/>
</dbReference>
<dbReference type="CDD" id="cd17546">
    <property type="entry name" value="REC_hyHK_CKI1_RcsC-like"/>
    <property type="match status" value="1"/>
</dbReference>
<dbReference type="InterPro" id="IPR003594">
    <property type="entry name" value="HATPase_dom"/>
</dbReference>
<sequence length="1399" mass="154147">MIVELIQNVALLVALSVGLQMIAHRWEQRDFAYRLVAGFLFGVVAIAAMMTPLQMAPGLIYDGRSIILSLAGLMGGPVTAGIAALMAAAYRLYLGGVGAPVGVAVIVEAAALGAGYFYLRQQDARWLRPIRLWAFGVVVHLGMLGLQLLLPDGLGPQILRAIGLPVLVFYPLGLLLSAFVFLEAERRRAAEAQAVQSQRQMTHLLASSPAITYSLAPDFTPRWFSPNIQEILGYSLEEACQPDWWRNHLHPDDREAAIARSQEVLTSGHLIHEYRFLKRNGDVLWVRDELRLLQDEAGNPTEIVGSWSDITGRVMAERSLTCQNRILELIATGAPLETTLEALVEEMEAQLPGMLASILLLDEDGLHIRHGAAPSLPESYWRAIDGEPIGQRAGSCGTAMYRGEAVIVEDIATDPLWERYRELALSHGLRACWSTPIFDEHGDVLGSFALYTRTPARPTPQQETVIAQATNLAAIAIARHRQEEALRRERDFALQVMENLGQGLTTTDENGRFTYVNPAYAAMVGYPVDRLLGRHPAVVTDEADHPKLEEALARRRAGETSTFESNLRHRDGHLVPVLITGVPRFHDGRYIGSIAVVTDISERKRAEEALRQSEERFRSLAESSLTGIYLIQDGRFAYVNQALATLFGYEVGEIVGRLSPLDLTAPHHRELVATHIRRRMEGEVEAVRYEFQGLRKDGSTIEVEVYGRRILWDGKPSILGTVLDISDRKRREREMELVTTLGETLRASLTRREILPVLLDQLLLQLEVDGAAVEILVSEDGTLRVELARGIWAHLTDRQVPPGAGLSSLVLETGQPYLNNEAQKDPRLQYADITGSCRAIAGIPLVAEDKIIGLLWIGSQRLLGDEDLRLLQALANMAASALHRAALYEHNEAQARQMTQILRTVPQGVVVLDATGRILMANPVAVQDLATLANAGVGDVVTQLGDRTLKEVLSSPPTGIWHEVHAGARTFEVIARPIPNGPEPEQWVLLIDDVTRSRQIQAQIQQQERLATVGQLAAGIAHDFNNIITVIVLHAQMAMRSPGLSPRDRERMAIIDQQAHHATELIRQILDFSRQSVLERQAVNLLILVKEQVKLLERTLPESIQIRLGYEPGDYVLDADPTRLRQVLLNLVINARDAMPAGGHLTIELGHLTIGPSRESEQNVRPPLPGMAPGRWLLLRVRDTGTGISDDVLGHIFEPFFTTKEPGKGTGLGLAQVHGIVSQHGGHIDVESQVGKGTTFTIYLPALPEPEHPIAADEAQILPQGQGETILLVEDNLALRTALRENLEQWGYRVLEAAHGREALGILDRGDTAIDVILTDMVMPEMGGVALLHVLRQRGWTRPIILMSGHPREAESLDLAEYGISTWLPKPLPMAQLAQTLADLLQRQDGTPSADSGQV</sequence>
<evidence type="ECO:0000256" key="8">
    <source>
        <dbReference type="ARBA" id="ARBA00022777"/>
    </source>
</evidence>